<evidence type="ECO:0000256" key="5">
    <source>
        <dbReference type="ARBA" id="ARBA00023004"/>
    </source>
</evidence>
<dbReference type="Pfam" id="PF10589">
    <property type="entry name" value="NADH_4Fe-4S"/>
    <property type="match status" value="1"/>
</dbReference>
<keyword evidence="3" id="KW-0004">4Fe-4S</keyword>
<dbReference type="Proteomes" id="UP001365846">
    <property type="component" value="Unassembled WGS sequence"/>
</dbReference>
<keyword evidence="6" id="KW-0411">Iron-sulfur</keyword>
<dbReference type="InterPro" id="IPR019554">
    <property type="entry name" value="Soluble_ligand-bd"/>
</dbReference>
<keyword evidence="5" id="KW-0408">Iron</keyword>
<organism evidence="8 9">
    <name type="scientific">Variovorax ureilyticus</name>
    <dbReference type="NCBI Taxonomy" id="1836198"/>
    <lineage>
        <taxon>Bacteria</taxon>
        <taxon>Pseudomonadati</taxon>
        <taxon>Pseudomonadota</taxon>
        <taxon>Betaproteobacteria</taxon>
        <taxon>Burkholderiales</taxon>
        <taxon>Comamonadaceae</taxon>
        <taxon>Variovorax</taxon>
    </lineage>
</organism>
<dbReference type="Gene3D" id="3.10.20.600">
    <property type="match status" value="1"/>
</dbReference>
<dbReference type="SMART" id="SM00928">
    <property type="entry name" value="NADH_4Fe-4S"/>
    <property type="match status" value="1"/>
</dbReference>
<dbReference type="Gene3D" id="3.40.30.10">
    <property type="entry name" value="Glutaredoxin"/>
    <property type="match status" value="1"/>
</dbReference>
<dbReference type="EMBL" id="JBBKZU010000010">
    <property type="protein sequence ID" value="MEJ8813733.1"/>
    <property type="molecule type" value="Genomic_DNA"/>
</dbReference>
<evidence type="ECO:0000313" key="8">
    <source>
        <dbReference type="EMBL" id="MEJ8813733.1"/>
    </source>
</evidence>
<dbReference type="SUPFAM" id="SSF52833">
    <property type="entry name" value="Thioredoxin-like"/>
    <property type="match status" value="1"/>
</dbReference>
<evidence type="ECO:0000313" key="9">
    <source>
        <dbReference type="Proteomes" id="UP001365846"/>
    </source>
</evidence>
<keyword evidence="4" id="KW-0479">Metal-binding</keyword>
<evidence type="ECO:0000256" key="6">
    <source>
        <dbReference type="ARBA" id="ARBA00023014"/>
    </source>
</evidence>
<dbReference type="SUPFAM" id="SSF142019">
    <property type="entry name" value="Nqo1 FMN-binding domain-like"/>
    <property type="match status" value="1"/>
</dbReference>
<evidence type="ECO:0000256" key="3">
    <source>
        <dbReference type="ARBA" id="ARBA00022485"/>
    </source>
</evidence>
<evidence type="ECO:0000256" key="1">
    <source>
        <dbReference type="ARBA" id="ARBA00001917"/>
    </source>
</evidence>
<dbReference type="InterPro" id="IPR019575">
    <property type="entry name" value="Nuop51_4Fe4S-bd"/>
</dbReference>
<dbReference type="PROSITE" id="PS00644">
    <property type="entry name" value="COMPLEX1_51K_1"/>
    <property type="match status" value="1"/>
</dbReference>
<dbReference type="InterPro" id="IPR011538">
    <property type="entry name" value="Nuo51_FMN-bd"/>
</dbReference>
<dbReference type="InterPro" id="IPR036249">
    <property type="entry name" value="Thioredoxin-like_sf"/>
</dbReference>
<dbReference type="SUPFAM" id="SSF140490">
    <property type="entry name" value="Nqo1C-terminal domain-like"/>
    <property type="match status" value="1"/>
</dbReference>
<dbReference type="Pfam" id="PF01512">
    <property type="entry name" value="Complex1_51K"/>
    <property type="match status" value="1"/>
</dbReference>
<name>A0ABU8VJE4_9BURK</name>
<dbReference type="InterPro" id="IPR037225">
    <property type="entry name" value="Nuo51_FMN-bd_sf"/>
</dbReference>
<feature type="domain" description="NADH-ubiquinone oxidoreductase 51kDa subunit iron-sulphur binding" evidence="7">
    <location>
        <begin position="532"/>
        <end position="577"/>
    </location>
</feature>
<sequence>MNHPGTQGKITAVALATPDQLRDRIRRKSKLKGRQPEEASLAQVRELIGPAAGDGYPRDLLIEYLHKINDAHGGLHDHHLVALAKLMNIPMAEVFEVATFYHHFEVVRGDDAAPGLTVRVCESLACEMAGAKHLLARLPELLGQAGRGDVRVIPAPCIGRCEQAPAVAVHQRPVSCATAEKVLATVLSGEPLQAPTSATRSVARFEPSELAQQSVSPPPDAVEVQPAYTDYATYRAHGGYQLAAALIGNEKEAETVIRAMEDSGLRGLGGAGFPTGRKWRIVRDQPAPKLMAVNIDEGEPGTFKDRVYLERDPHRFIEGVLIAAHIVGIDACYLYLRDEYHDCRELLQAELARLKADPPCPLPHIELRRGAGAYICGEESAMIESIEGKRGEPRMRPPYIAQVGLFGRPTLEHNFETLYWVRDIVQKGPQWFASFGRYGRKGLRSFSVSGRVKSPGVKLAPAGITVQELIDEYCGGMQDGHSLYAYLPGGASGGILPARMNDIPLDFDTLQPHGCFIGSAAVMVLSQHDRARDAALNVMRFFEHESCGQCTPCRVGTAKAAALMEAPKWDNATLEDLAQVMGDASICGLGQAAPNPIRCIQKYFPQEI</sequence>
<evidence type="ECO:0000256" key="2">
    <source>
        <dbReference type="ARBA" id="ARBA00007523"/>
    </source>
</evidence>
<gene>
    <name evidence="8" type="ORF">WKW77_21785</name>
</gene>
<dbReference type="InterPro" id="IPR041921">
    <property type="entry name" value="NuoE_N"/>
</dbReference>
<dbReference type="Gene3D" id="1.10.10.1590">
    <property type="entry name" value="NADH-quinone oxidoreductase subunit E"/>
    <property type="match status" value="1"/>
</dbReference>
<dbReference type="Gene3D" id="3.40.50.11540">
    <property type="entry name" value="NADH-ubiquinone oxidoreductase 51kDa subunit"/>
    <property type="match status" value="1"/>
</dbReference>
<comment type="cofactor">
    <cofactor evidence="1">
        <name>FMN</name>
        <dbReference type="ChEBI" id="CHEBI:58210"/>
    </cofactor>
</comment>
<evidence type="ECO:0000256" key="4">
    <source>
        <dbReference type="ARBA" id="ARBA00022723"/>
    </source>
</evidence>
<keyword evidence="9" id="KW-1185">Reference proteome</keyword>
<proteinExistence type="inferred from homology"/>
<accession>A0ABU8VJE4</accession>
<dbReference type="PANTHER" id="PTHR43578">
    <property type="entry name" value="NADH-QUINONE OXIDOREDUCTASE SUBUNIT F"/>
    <property type="match status" value="1"/>
</dbReference>
<dbReference type="Gene3D" id="1.20.1440.230">
    <property type="entry name" value="NADH-ubiquinone oxidoreductase 51kDa subunit, iron-sulphur binding domain"/>
    <property type="match status" value="1"/>
</dbReference>
<comment type="caution">
    <text evidence="8">The sequence shown here is derived from an EMBL/GenBank/DDBJ whole genome shotgun (WGS) entry which is preliminary data.</text>
</comment>
<reference evidence="8 9" key="1">
    <citation type="submission" date="2024-03" db="EMBL/GenBank/DDBJ databases">
        <title>Novel species of the genus Variovorax.</title>
        <authorList>
            <person name="Liu Q."/>
            <person name="Xin Y.-H."/>
        </authorList>
    </citation>
    <scope>NUCLEOTIDE SEQUENCE [LARGE SCALE GENOMIC DNA]</scope>
    <source>
        <strain evidence="8 9">KACC 18899</strain>
    </source>
</reference>
<dbReference type="SUPFAM" id="SSF142984">
    <property type="entry name" value="Nqo1 middle domain-like"/>
    <property type="match status" value="1"/>
</dbReference>
<dbReference type="PANTHER" id="PTHR43578:SF3">
    <property type="entry name" value="NADH-QUINONE OXIDOREDUCTASE SUBUNIT F"/>
    <property type="match status" value="1"/>
</dbReference>
<dbReference type="InterPro" id="IPR037207">
    <property type="entry name" value="Nuop51_4Fe4S-bd_sf"/>
</dbReference>
<comment type="similarity">
    <text evidence="2">Belongs to the complex I 51 kDa subunit family.</text>
</comment>
<dbReference type="Pfam" id="PF01257">
    <property type="entry name" value="2Fe-2S_thioredx"/>
    <property type="match status" value="1"/>
</dbReference>
<dbReference type="InterPro" id="IPR001949">
    <property type="entry name" value="NADH-UbQ_OxRdtase_51kDa_CS"/>
</dbReference>
<evidence type="ECO:0000259" key="7">
    <source>
        <dbReference type="SMART" id="SM00928"/>
    </source>
</evidence>
<dbReference type="Pfam" id="PF10531">
    <property type="entry name" value="SLBB"/>
    <property type="match status" value="1"/>
</dbReference>
<dbReference type="RefSeq" id="WP_340358974.1">
    <property type="nucleotide sequence ID" value="NZ_JBBKZU010000010.1"/>
</dbReference>
<dbReference type="CDD" id="cd03082">
    <property type="entry name" value="TRX_Fd_NuoE_W_FDH_beta"/>
    <property type="match status" value="1"/>
</dbReference>
<protein>
    <submittedName>
        <fullName evidence="8">NADH-ubiquinone oxidoreductase-F iron-sulfur binding region domain-containing protein</fullName>
    </submittedName>
</protein>
<dbReference type="PROSITE" id="PS00645">
    <property type="entry name" value="COMPLEX1_51K_2"/>
    <property type="match status" value="1"/>
</dbReference>